<keyword evidence="5" id="KW-1185">Reference proteome</keyword>
<proteinExistence type="predicted"/>
<dbReference type="RefSeq" id="WP_300960327.1">
    <property type="nucleotide sequence ID" value="NZ_JAUHJR010000002.1"/>
</dbReference>
<evidence type="ECO:0000256" key="1">
    <source>
        <dbReference type="SAM" id="MobiDB-lite"/>
    </source>
</evidence>
<evidence type="ECO:0000313" key="4">
    <source>
        <dbReference type="EMBL" id="MDN4161439.1"/>
    </source>
</evidence>
<organism evidence="4 5">
    <name type="scientific">Nocardioides abyssi</name>
    <dbReference type="NCBI Taxonomy" id="3058370"/>
    <lineage>
        <taxon>Bacteria</taxon>
        <taxon>Bacillati</taxon>
        <taxon>Actinomycetota</taxon>
        <taxon>Actinomycetes</taxon>
        <taxon>Propionibacteriales</taxon>
        <taxon>Nocardioidaceae</taxon>
        <taxon>Nocardioides</taxon>
    </lineage>
</organism>
<comment type="caution">
    <text evidence="4">The sequence shown here is derived from an EMBL/GenBank/DDBJ whole genome shotgun (WGS) entry which is preliminary data.</text>
</comment>
<protein>
    <submittedName>
        <fullName evidence="4">Ig-like domain repeat protein</fullName>
    </submittedName>
</protein>
<gene>
    <name evidence="4" type="ORF">QWY29_08755</name>
</gene>
<dbReference type="InterPro" id="IPR013783">
    <property type="entry name" value="Ig-like_fold"/>
</dbReference>
<name>A0ABT8ETM4_9ACTN</name>
<reference evidence="4" key="1">
    <citation type="submission" date="2023-06" db="EMBL/GenBank/DDBJ databases">
        <title>Draft genome sequence of Nocardioides sp. SOB72.</title>
        <authorList>
            <person name="Zhang G."/>
        </authorList>
    </citation>
    <scope>NUCLEOTIDE SEQUENCE</scope>
    <source>
        <strain evidence="4">SOB72</strain>
    </source>
</reference>
<feature type="domain" description="Bacterial Ig-like" evidence="3">
    <location>
        <begin position="442"/>
        <end position="523"/>
    </location>
</feature>
<keyword evidence="2" id="KW-0732">Signal</keyword>
<dbReference type="Gene3D" id="2.60.40.10">
    <property type="entry name" value="Immunoglobulins"/>
    <property type="match status" value="1"/>
</dbReference>
<dbReference type="InterPro" id="IPR032109">
    <property type="entry name" value="Big_3_5"/>
</dbReference>
<dbReference type="Pfam" id="PF16640">
    <property type="entry name" value="Big_3_5"/>
    <property type="match status" value="1"/>
</dbReference>
<evidence type="ECO:0000256" key="2">
    <source>
        <dbReference type="SAM" id="SignalP"/>
    </source>
</evidence>
<feature type="signal peptide" evidence="2">
    <location>
        <begin position="1"/>
        <end position="31"/>
    </location>
</feature>
<dbReference type="EMBL" id="JAUHJR010000002">
    <property type="protein sequence ID" value="MDN4161439.1"/>
    <property type="molecule type" value="Genomic_DNA"/>
</dbReference>
<accession>A0ABT8ETM4</accession>
<sequence length="528" mass="53641">MPTHHRALSALATTALLSSGLALGTVVPAQAAPAQPSPIVQPQDKGLGDLVALITNPVLNLLSGVPGVGQAVSVTKPVVDSVLGILNLDIVWLCDGSVIPGSEGFWTFVPTEAQAGCELAAKTIATVLGVPISGITRVIEIPLSSIPGLPGSVKAPVATKAVTIPTTAKVGAPVSATAPTWDDSGEVKTVTTYQWLRAGTAIPGATLATYTPTVEDLGKAISVQATGTREKAPQPTVSTSSPVTVTQGDAPTATVAPSIAGTPKVGETLTVNAPTWSGTGTTANGYQWLRDGQPVTGATATTYVLTEADAGKAITVKVTGKRTGYADGTATSSPVTVTADDKPLTPTVAPSIAGFAEVGRTLTASPGSWTAPDAEFTYVWRRGGVAIPGATQPTYVVQVADIGSRLTVEITAVATGFTEGAATASTAGTVARLTSTTGVALAKKTVKKGQKAKLTITLRSAGAARTGQVRIFDGKRLVRTLSVNGKRSVKLPKLGVGKHRIKVTYVGSRTTAPSTSKVVVLKVVKKKK</sequence>
<evidence type="ECO:0000259" key="3">
    <source>
        <dbReference type="Pfam" id="PF16640"/>
    </source>
</evidence>
<dbReference type="Proteomes" id="UP001168537">
    <property type="component" value="Unassembled WGS sequence"/>
</dbReference>
<feature type="region of interest" description="Disordered" evidence="1">
    <location>
        <begin position="226"/>
        <end position="249"/>
    </location>
</feature>
<feature type="chain" id="PRO_5045880654" evidence="2">
    <location>
        <begin position="32"/>
        <end position="528"/>
    </location>
</feature>
<dbReference type="Gene3D" id="2.60.40.2700">
    <property type="match status" value="3"/>
</dbReference>
<feature type="compositionally biased region" description="Low complexity" evidence="1">
    <location>
        <begin position="233"/>
        <end position="247"/>
    </location>
</feature>
<evidence type="ECO:0000313" key="5">
    <source>
        <dbReference type="Proteomes" id="UP001168537"/>
    </source>
</evidence>